<protein>
    <submittedName>
        <fullName evidence="2">Uncharacterized protein</fullName>
    </submittedName>
</protein>
<dbReference type="AlphaFoldDB" id="A0A2C9UQ57"/>
<dbReference type="Gramene" id="Manes.13G046300.1.v8.1">
    <property type="protein sequence ID" value="Manes.13G046300.1.v8.1.CDS"/>
    <property type="gene ID" value="Manes.13G046300.v8.1"/>
</dbReference>
<dbReference type="STRING" id="3983.A0A2C9UQ57"/>
<evidence type="ECO:0000256" key="1">
    <source>
        <dbReference type="SAM" id="MobiDB-lite"/>
    </source>
</evidence>
<keyword evidence="3" id="KW-1185">Reference proteome</keyword>
<name>A0A2C9UQ57_MANES</name>
<feature type="region of interest" description="Disordered" evidence="1">
    <location>
        <begin position="98"/>
        <end position="126"/>
    </location>
</feature>
<dbReference type="Proteomes" id="UP000091857">
    <property type="component" value="Chromosome 13"/>
</dbReference>
<evidence type="ECO:0000313" key="3">
    <source>
        <dbReference type="Proteomes" id="UP000091857"/>
    </source>
</evidence>
<dbReference type="PANTHER" id="PTHR39104:SF1">
    <property type="entry name" value="AMINO ACID-LIGASE"/>
    <property type="match status" value="1"/>
</dbReference>
<evidence type="ECO:0000313" key="2">
    <source>
        <dbReference type="EMBL" id="OAY32795.1"/>
    </source>
</evidence>
<dbReference type="PANTHER" id="PTHR39104">
    <property type="entry name" value="AMINO ACID-LIGASE"/>
    <property type="match status" value="1"/>
</dbReference>
<proteinExistence type="predicted"/>
<feature type="compositionally biased region" description="Polar residues" evidence="1">
    <location>
        <begin position="106"/>
        <end position="126"/>
    </location>
</feature>
<gene>
    <name evidence="2" type="ORF">MANES_13G046300v8</name>
</gene>
<dbReference type="OMA" id="EWVAWND"/>
<sequence>MSGTDKPRTVKLLCPSLSKTVAFAAWDDQKLDLGSIARAFGLDPSTLKLNGHFLSRGVDLVSSSVTWRSLLRFFSSKGLSTGKDDKDALIVHGKLCKSGSKRANDSQDAAPSSRVNYRTETEEVSTGPQPELVINFPMNKKLKDNNSGSEDSHQVFRCNGLGFKRKQLLEDFSLFKKLKINEANSELGERGKSYPSFVLTSKLKCSYMGSNVKRMREDEVILAAPCKRIR</sequence>
<organism evidence="2 3">
    <name type="scientific">Manihot esculenta</name>
    <name type="common">Cassava</name>
    <name type="synonym">Jatropha manihot</name>
    <dbReference type="NCBI Taxonomy" id="3983"/>
    <lineage>
        <taxon>Eukaryota</taxon>
        <taxon>Viridiplantae</taxon>
        <taxon>Streptophyta</taxon>
        <taxon>Embryophyta</taxon>
        <taxon>Tracheophyta</taxon>
        <taxon>Spermatophyta</taxon>
        <taxon>Magnoliopsida</taxon>
        <taxon>eudicotyledons</taxon>
        <taxon>Gunneridae</taxon>
        <taxon>Pentapetalae</taxon>
        <taxon>rosids</taxon>
        <taxon>fabids</taxon>
        <taxon>Malpighiales</taxon>
        <taxon>Euphorbiaceae</taxon>
        <taxon>Crotonoideae</taxon>
        <taxon>Manihoteae</taxon>
        <taxon>Manihot</taxon>
    </lineage>
</organism>
<dbReference type="EMBL" id="CM004399">
    <property type="protein sequence ID" value="OAY32795.1"/>
    <property type="molecule type" value="Genomic_DNA"/>
</dbReference>
<reference evidence="3" key="1">
    <citation type="journal article" date="2016" name="Nat. Biotechnol.">
        <title>Sequencing wild and cultivated cassava and related species reveals extensive interspecific hybridization and genetic diversity.</title>
        <authorList>
            <person name="Bredeson J.V."/>
            <person name="Lyons J.B."/>
            <person name="Prochnik S.E."/>
            <person name="Wu G.A."/>
            <person name="Ha C.M."/>
            <person name="Edsinger-Gonzales E."/>
            <person name="Grimwood J."/>
            <person name="Schmutz J."/>
            <person name="Rabbi I.Y."/>
            <person name="Egesi C."/>
            <person name="Nauluvula P."/>
            <person name="Lebot V."/>
            <person name="Ndunguru J."/>
            <person name="Mkamilo G."/>
            <person name="Bart R.S."/>
            <person name="Setter T.L."/>
            <person name="Gleadow R.M."/>
            <person name="Kulakow P."/>
            <person name="Ferguson M.E."/>
            <person name="Rounsley S."/>
            <person name="Rokhsar D.S."/>
        </authorList>
    </citation>
    <scope>NUCLEOTIDE SEQUENCE [LARGE SCALE GENOMIC DNA]</scope>
    <source>
        <strain evidence="3">cv. AM560-2</strain>
    </source>
</reference>
<comment type="caution">
    <text evidence="2">The sequence shown here is derived from an EMBL/GenBank/DDBJ whole genome shotgun (WGS) entry which is preliminary data.</text>
</comment>
<accession>A0A2C9UQ57</accession>